<accession>A0ABY2SDY9</accession>
<keyword evidence="1" id="KW-0808">Transferase</keyword>
<evidence type="ECO:0000313" key="1">
    <source>
        <dbReference type="EMBL" id="TKG73621.1"/>
    </source>
</evidence>
<keyword evidence="2" id="KW-1185">Reference proteome</keyword>
<name>A0ABY2SDY9_9PSEU</name>
<dbReference type="InterPro" id="IPR029063">
    <property type="entry name" value="SAM-dependent_MTases_sf"/>
</dbReference>
<dbReference type="SUPFAM" id="SSF53335">
    <property type="entry name" value="S-adenosyl-L-methionine-dependent methyltransferases"/>
    <property type="match status" value="1"/>
</dbReference>
<gene>
    <name evidence="1" type="ORF">FCN18_03440</name>
</gene>
<dbReference type="RefSeq" id="WP_137093195.1">
    <property type="nucleotide sequence ID" value="NZ_SWMS01000001.1"/>
</dbReference>
<sequence>MARARTLIGAPTRGTTNPNRLRRIDRWLTADAGVARALAGAAAPLVVDLGYGASPVTTVELAKRLGAAFPGVRVLGLELDPERVAAAVHAADPPRLDFRRGGFELAGTRPVLVRAFNVLRQYAEHDVAPSWEAMLTGIAPGGLLVEGTCDEVGRLCSWVSVSHEGPRSLTLSCKVDTLDRPSTVAERLPKALIHRNVPGERVHDFLSTLDACWDTAAPFGAFGARARWTESVRLLRERGWPVLGRRDRWRLGELTVPWSSVAPGGHTEVGRASR</sequence>
<dbReference type="GO" id="GO:0008168">
    <property type="term" value="F:methyltransferase activity"/>
    <property type="evidence" value="ECO:0007669"/>
    <property type="project" value="UniProtKB-KW"/>
</dbReference>
<evidence type="ECO:0000313" key="2">
    <source>
        <dbReference type="Proteomes" id="UP000309992"/>
    </source>
</evidence>
<keyword evidence="1" id="KW-0489">Methyltransferase</keyword>
<dbReference type="Proteomes" id="UP000309992">
    <property type="component" value="Unassembled WGS sequence"/>
</dbReference>
<organism evidence="1 2">
    <name type="scientific">Prauserella endophytica</name>
    <dbReference type="NCBI Taxonomy" id="1592324"/>
    <lineage>
        <taxon>Bacteria</taxon>
        <taxon>Bacillati</taxon>
        <taxon>Actinomycetota</taxon>
        <taxon>Actinomycetes</taxon>
        <taxon>Pseudonocardiales</taxon>
        <taxon>Pseudonocardiaceae</taxon>
        <taxon>Prauserella</taxon>
        <taxon>Prauserella coralliicola group</taxon>
    </lineage>
</organism>
<comment type="caution">
    <text evidence="1">The sequence shown here is derived from an EMBL/GenBank/DDBJ whole genome shotgun (WGS) entry which is preliminary data.</text>
</comment>
<dbReference type="GO" id="GO:0032259">
    <property type="term" value="P:methylation"/>
    <property type="evidence" value="ECO:0007669"/>
    <property type="project" value="UniProtKB-KW"/>
</dbReference>
<protein>
    <submittedName>
        <fullName evidence="1">Class I SAM-dependent methyltransferase</fullName>
    </submittedName>
</protein>
<dbReference type="EMBL" id="SWMS01000001">
    <property type="protein sequence ID" value="TKG73621.1"/>
    <property type="molecule type" value="Genomic_DNA"/>
</dbReference>
<proteinExistence type="predicted"/>
<reference evidence="1 2" key="1">
    <citation type="journal article" date="2015" name="Antonie Van Leeuwenhoek">
        <title>Prauserella endophytica sp. nov., an endophytic actinobacterium isolated from Tamarix taklamakanensis.</title>
        <authorList>
            <person name="Liu J.M."/>
            <person name="Habden X."/>
            <person name="Guo L."/>
            <person name="Tuo L."/>
            <person name="Jiang Z.K."/>
            <person name="Liu S.W."/>
            <person name="Liu X.F."/>
            <person name="Chen L."/>
            <person name="Li R.F."/>
            <person name="Zhang Y.Q."/>
            <person name="Sun C.H."/>
        </authorList>
    </citation>
    <scope>NUCLEOTIDE SEQUENCE [LARGE SCALE GENOMIC DNA]</scope>
    <source>
        <strain evidence="1 2">CGMCC 4.7182</strain>
    </source>
</reference>